<gene>
    <name evidence="1" type="ORF">MCBMB27_03689</name>
    <name evidence="2" type="ORF">SAMN05192567_119113</name>
</gene>
<organism evidence="2 4">
    <name type="scientific">Methylobacterium phyllosphaerae</name>
    <dbReference type="NCBI Taxonomy" id="418223"/>
    <lineage>
        <taxon>Bacteria</taxon>
        <taxon>Pseudomonadati</taxon>
        <taxon>Pseudomonadota</taxon>
        <taxon>Alphaproteobacteria</taxon>
        <taxon>Hyphomicrobiales</taxon>
        <taxon>Methylobacteriaceae</taxon>
        <taxon>Methylobacterium</taxon>
    </lineage>
</organism>
<dbReference type="EMBL" id="CP015367">
    <property type="protein sequence ID" value="APT32980.1"/>
    <property type="molecule type" value="Genomic_DNA"/>
</dbReference>
<keyword evidence="3" id="KW-1185">Reference proteome</keyword>
<evidence type="ECO:0000313" key="2">
    <source>
        <dbReference type="EMBL" id="SFH30178.1"/>
    </source>
</evidence>
<sequence>MEVVYCRLDFFDNDHDNMLLGLYQRWINDTEAVKTADLIIWNSTVKIVTKIVAPILNVLN</sequence>
<dbReference type="AlphaFoldDB" id="A0AAE8L837"/>
<evidence type="ECO:0000313" key="3">
    <source>
        <dbReference type="Proteomes" id="UP000185487"/>
    </source>
</evidence>
<reference evidence="1 3" key="1">
    <citation type="submission" date="2016-04" db="EMBL/GenBank/DDBJ databases">
        <title>Complete genome sequencing and analysis of CBMB27, Methylobacterium phyllosphaerae isolated from leaf tissues of rice (Oryza sativa L.).</title>
        <authorList>
            <person name="Lee Y."/>
            <person name="Hwangbo K."/>
            <person name="Chung H."/>
            <person name="Yoo J."/>
            <person name="Kim K.Y."/>
            <person name="Sa T.M."/>
            <person name="Um Y."/>
            <person name="Madhaiyan M."/>
        </authorList>
    </citation>
    <scope>NUCLEOTIDE SEQUENCE [LARGE SCALE GENOMIC DNA]</scope>
    <source>
        <strain evidence="1 3">CBMB27</strain>
    </source>
</reference>
<protein>
    <submittedName>
        <fullName evidence="2">Uncharacterized protein</fullName>
    </submittedName>
</protein>
<dbReference type="Proteomes" id="UP000185487">
    <property type="component" value="Chromosome"/>
</dbReference>
<dbReference type="EMBL" id="FOPK01000019">
    <property type="protein sequence ID" value="SFH30178.1"/>
    <property type="molecule type" value="Genomic_DNA"/>
</dbReference>
<dbReference type="Proteomes" id="UP000199140">
    <property type="component" value="Unassembled WGS sequence"/>
</dbReference>
<accession>A0AAE8L837</accession>
<proteinExistence type="predicted"/>
<evidence type="ECO:0000313" key="1">
    <source>
        <dbReference type="EMBL" id="APT32980.1"/>
    </source>
</evidence>
<evidence type="ECO:0000313" key="4">
    <source>
        <dbReference type="Proteomes" id="UP000199140"/>
    </source>
</evidence>
<dbReference type="KEGG" id="mphy:MCBMB27_03689"/>
<name>A0AAE8L837_9HYPH</name>
<reference evidence="2 4" key="2">
    <citation type="submission" date="2016-10" db="EMBL/GenBank/DDBJ databases">
        <authorList>
            <person name="Varghese N."/>
            <person name="Submissions S."/>
        </authorList>
    </citation>
    <scope>NUCLEOTIDE SEQUENCE [LARGE SCALE GENOMIC DNA]</scope>
    <source>
        <strain evidence="2 4">CBMB27</strain>
    </source>
</reference>